<protein>
    <submittedName>
        <fullName evidence="1">Uncharacterized protein</fullName>
    </submittedName>
</protein>
<accession>A0A9Q9MTQ1</accession>
<sequence length="162" mass="17922">MAEQERSSPRFPVAALVMVMALITSCATSASASKSPSFSGEWAYAKRCDLGHYLSLHLQQRGDRVTGDWSEGTNVRGNDGQLQGEVRGDALYLRYCSDDGGTGYSACPAFSEREDQFKLEKGHLIRYEKYGSSYRRTVALYPDVPGKDVPYDKDCSDPEDAQ</sequence>
<dbReference type="AlphaFoldDB" id="A0A9Q9MTQ1"/>
<dbReference type="RefSeq" id="WP_252165182.1">
    <property type="nucleotide sequence ID" value="NZ_CP094827.1"/>
</dbReference>
<gene>
    <name evidence="1" type="ORF">M0D43_08355</name>
</gene>
<evidence type="ECO:0000313" key="2">
    <source>
        <dbReference type="Proteomes" id="UP001058381"/>
    </source>
</evidence>
<dbReference type="EMBL" id="CP096142">
    <property type="protein sequence ID" value="UXA67723.1"/>
    <property type="molecule type" value="Genomic_DNA"/>
</dbReference>
<dbReference type="GeneID" id="75151359"/>
<name>A0A9Q9MTQ1_9XANT</name>
<reference evidence="1" key="1">
    <citation type="submission" date="2022-04" db="EMBL/GenBank/DDBJ databases">
        <title>Xanthomonas prunicola pv. tritici, a pathogen causing a previously unreported foliar disease of wheat.</title>
        <authorList>
            <person name="Clavijo F."/>
            <person name="Curland R.D."/>
            <person name="Dill-Macky R."/>
            <person name="Pereyra S."/>
            <person name="Roman-Reyna V."/>
            <person name="Siri M.I."/>
        </authorList>
    </citation>
    <scope>NUCLEOTIDE SEQUENCE</scope>
    <source>
        <strain evidence="1">CIX249</strain>
    </source>
</reference>
<dbReference type="PROSITE" id="PS51257">
    <property type="entry name" value="PROKAR_LIPOPROTEIN"/>
    <property type="match status" value="1"/>
</dbReference>
<dbReference type="Proteomes" id="UP001058381">
    <property type="component" value="Chromosome"/>
</dbReference>
<evidence type="ECO:0000313" key="1">
    <source>
        <dbReference type="EMBL" id="UXA67723.1"/>
    </source>
</evidence>
<proteinExistence type="predicted"/>
<organism evidence="1 2">
    <name type="scientific">Xanthomonas prunicola</name>
    <dbReference type="NCBI Taxonomy" id="2053930"/>
    <lineage>
        <taxon>Bacteria</taxon>
        <taxon>Pseudomonadati</taxon>
        <taxon>Pseudomonadota</taxon>
        <taxon>Gammaproteobacteria</taxon>
        <taxon>Lysobacterales</taxon>
        <taxon>Lysobacteraceae</taxon>
        <taxon>Xanthomonas</taxon>
    </lineage>
</organism>